<dbReference type="Proteomes" id="UP001303564">
    <property type="component" value="Chromosome"/>
</dbReference>
<sequence length="475" mass="54206">MKTVITPKMLPGSASKELLKNPDRGFRLETYLNVASNKGIYEYADWNAIDALKHEFSLYSEEKPTIAQVYFYLTDYRDIPLDEKAFQNMQAYFDVINQLHLKALLRFAYVWDDANPTKQSATLSMMKTHLQQLASLLQKNRSAIYALQAGMIGAWGEWAFRSREKIDETELLKSLLVNTPNDLKIQVRYLNIKNRNLSVDDSVSLSRIGFHDDFLIGIPHMWNTAGKNKESSEYQQLLRDSKQTLVDGEMSWFWANPIYLKTPFIDPVMMVDRLVSGSFTTLSLAHNYREGQTGSFTSTTWKNELKRNGVSEQELPSGGSLAAWKKVPITPQILRDHHWPFQESWFVDEKQRPIQRNYFEYIRDYLGYRVSVKSITYDPKADIVQVILRNDGFAAPLGLDRISLMVTGQTHQTLGKVSLPKASLVSGKDVGFVVPIQEGQKPFRLGVSLKATNGEAARLANLSEFDDGINWFAFS</sequence>
<evidence type="ECO:0000259" key="2">
    <source>
        <dbReference type="Pfam" id="PF16173"/>
    </source>
</evidence>
<evidence type="ECO:0000313" key="6">
    <source>
        <dbReference type="Proteomes" id="UP001303564"/>
    </source>
</evidence>
<keyword evidence="6" id="KW-1185">Reference proteome</keyword>
<dbReference type="Pfam" id="PF16116">
    <property type="entry name" value="DUF4832"/>
    <property type="match status" value="1"/>
</dbReference>
<dbReference type="RefSeq" id="WP_087913014.1">
    <property type="nucleotide sequence ID" value="NZ_CP017065.1"/>
</dbReference>
<dbReference type="InterPro" id="IPR032267">
    <property type="entry name" value="DUF4832"/>
</dbReference>
<reference evidence="4 6" key="2">
    <citation type="submission" date="2023-09" db="EMBL/GenBank/DDBJ databases">
        <title>Genomic characteristic of L. casei group strains isolated from clinical sources.</title>
        <authorList>
            <person name="Jarocki P."/>
        </authorList>
    </citation>
    <scope>NUCLEOTIDE SEQUENCE [LARGE SCALE GENOMIC DNA]</scope>
    <source>
        <strain evidence="4 6">LMG 24099</strain>
    </source>
</reference>
<organism evidence="3 5">
    <name type="scientific">Lacticaseibacillus casei</name>
    <name type="common">Lactobacillus casei</name>
    <dbReference type="NCBI Taxonomy" id="1582"/>
    <lineage>
        <taxon>Bacteria</taxon>
        <taxon>Bacillati</taxon>
        <taxon>Bacillota</taxon>
        <taxon>Bacilli</taxon>
        <taxon>Lactobacillales</taxon>
        <taxon>Lactobacillaceae</taxon>
        <taxon>Lacticaseibacillus</taxon>
    </lineage>
</organism>
<gene>
    <name evidence="3" type="ORF">BGL52_13415</name>
    <name evidence="4" type="ORF">RWA16_13185</name>
</gene>
<protein>
    <submittedName>
        <fullName evidence="4">DUF4874 domain-containing protein</fullName>
    </submittedName>
</protein>
<dbReference type="Pfam" id="PF16173">
    <property type="entry name" value="DUF4874"/>
    <property type="match status" value="1"/>
</dbReference>
<dbReference type="InterPro" id="IPR032379">
    <property type="entry name" value="DUF4874"/>
</dbReference>
<dbReference type="AlphaFoldDB" id="A0AAN1F0S1"/>
<accession>A0AAN1F0S1</accession>
<name>A0AAN1F0S1_LACCA</name>
<evidence type="ECO:0000313" key="3">
    <source>
        <dbReference type="EMBL" id="ARY92701.1"/>
    </source>
</evidence>
<dbReference type="EMBL" id="CP017065">
    <property type="protein sequence ID" value="ARY92701.1"/>
    <property type="molecule type" value="Genomic_DNA"/>
</dbReference>
<proteinExistence type="predicted"/>
<evidence type="ECO:0000313" key="5">
    <source>
        <dbReference type="Proteomes" id="UP000195609"/>
    </source>
</evidence>
<evidence type="ECO:0000313" key="4">
    <source>
        <dbReference type="EMBL" id="WNX27336.1"/>
    </source>
</evidence>
<feature type="domain" description="DUF4832" evidence="1">
    <location>
        <begin position="207"/>
        <end position="416"/>
    </location>
</feature>
<dbReference type="EMBL" id="CP136128">
    <property type="protein sequence ID" value="WNX27336.1"/>
    <property type="molecule type" value="Genomic_DNA"/>
</dbReference>
<evidence type="ECO:0000259" key="1">
    <source>
        <dbReference type="Pfam" id="PF16116"/>
    </source>
</evidence>
<reference evidence="3 5" key="1">
    <citation type="journal article" date="2017" name="Front. Immunol.">
        <title>Complete Genome Sequence of Lactobacillus casei LC5, a Potential Probiotics for Atopic Dermatitis.</title>
        <authorList>
            <person name="Kang J."/>
            <person name="Chung W.H."/>
            <person name="Lim T.J."/>
            <person name="Whon T.W."/>
            <person name="Lim S."/>
            <person name="Nam Y.D."/>
        </authorList>
    </citation>
    <scope>NUCLEOTIDE SEQUENCE [LARGE SCALE GENOMIC DNA]</scope>
    <source>
        <strain evidence="3 5">LC5</strain>
    </source>
</reference>
<feature type="domain" description="DUF4874" evidence="2">
    <location>
        <begin position="21"/>
        <end position="191"/>
    </location>
</feature>
<dbReference type="Proteomes" id="UP000195609">
    <property type="component" value="Chromosome"/>
</dbReference>